<dbReference type="PANTHER" id="PTHR16151">
    <property type="entry name" value="HAUS AUGMIN-LIKE COMPLEX SUBUNIT 6"/>
    <property type="match status" value="1"/>
</dbReference>
<dbReference type="InterPro" id="IPR028163">
    <property type="entry name" value="HAUS_6_N"/>
</dbReference>
<evidence type="ECO:0000256" key="2">
    <source>
        <dbReference type="SAM" id="MobiDB-lite"/>
    </source>
</evidence>
<feature type="compositionally biased region" description="Polar residues" evidence="2">
    <location>
        <begin position="501"/>
        <end position="528"/>
    </location>
</feature>
<proteinExistence type="predicted"/>
<reference evidence="4 5" key="1">
    <citation type="submission" date="2024-11" db="EMBL/GenBank/DDBJ databases">
        <title>Chromosome-level genome assembly of the freshwater bivalve Anodonta woodiana.</title>
        <authorList>
            <person name="Chen X."/>
        </authorList>
    </citation>
    <scope>NUCLEOTIDE SEQUENCE [LARGE SCALE GENOMIC DNA]</scope>
    <source>
        <strain evidence="4">MN2024</strain>
        <tissue evidence="4">Gills</tissue>
    </source>
</reference>
<organism evidence="4 5">
    <name type="scientific">Sinanodonta woodiana</name>
    <name type="common">Chinese pond mussel</name>
    <name type="synonym">Anodonta woodiana</name>
    <dbReference type="NCBI Taxonomy" id="1069815"/>
    <lineage>
        <taxon>Eukaryota</taxon>
        <taxon>Metazoa</taxon>
        <taxon>Spiralia</taxon>
        <taxon>Lophotrochozoa</taxon>
        <taxon>Mollusca</taxon>
        <taxon>Bivalvia</taxon>
        <taxon>Autobranchia</taxon>
        <taxon>Heteroconchia</taxon>
        <taxon>Palaeoheterodonta</taxon>
        <taxon>Unionida</taxon>
        <taxon>Unionoidea</taxon>
        <taxon>Unionidae</taxon>
        <taxon>Unioninae</taxon>
        <taxon>Sinanodonta</taxon>
    </lineage>
</organism>
<dbReference type="PANTHER" id="PTHR16151:SF2">
    <property type="entry name" value="HAUS AUGMIN-LIKE COMPLEX SUBUNIT 6"/>
    <property type="match status" value="1"/>
</dbReference>
<feature type="compositionally biased region" description="Low complexity" evidence="2">
    <location>
        <begin position="553"/>
        <end position="567"/>
    </location>
</feature>
<evidence type="ECO:0000256" key="1">
    <source>
        <dbReference type="SAM" id="Coils"/>
    </source>
</evidence>
<evidence type="ECO:0000313" key="5">
    <source>
        <dbReference type="Proteomes" id="UP001634394"/>
    </source>
</evidence>
<feature type="region of interest" description="Disordered" evidence="2">
    <location>
        <begin position="1173"/>
        <end position="1219"/>
    </location>
</feature>
<dbReference type="EMBL" id="JBJQND010000009">
    <property type="protein sequence ID" value="KAL3866084.1"/>
    <property type="molecule type" value="Genomic_DNA"/>
</dbReference>
<name>A0ABD3VWU1_SINWO</name>
<accession>A0ABD3VWU1</accession>
<sequence>MTQEGQHLLDMKKMLVTSLNLLGFDVQAMEAVNKIQFNENMFDLPNKRGAEVVLHFLFSRLNPVMCKEEFRDCWPITDRKLEQNFRKTCCNWLTNISKEEPDSNMPRISASLFLSPCGEKFYQLLFYFSCHVLQKVMENEHGNKNKEQLKHPTLTSQNHHLGDQVDKVIKCAMMRLVRKNFEQAQETLMINSVWKDYVNEVVKEYRSLIKDVRDTEYEIRGEGQRAAEKGLIRGSPMVKRHKSNQIEYDFDPRSLKRAQRVQQVHDMWKQFEDFNTSKKAEREVIESIVEKTLSKHKIDSADINIKVPDMLLRECESEIRRRHVDNTYQGGQLNLLSVIQLWNLCLHLYIEKIQQVGIPSFDDGIHNVSTQVHAQQAYLTNAQTLRKQLADGIPDLKSSIEMLRAKLDERENADHATPRSIRLTSVGLGLMEPSPTLSFTPVSGQLTPPGINLQKTPEEVTTPLAAQQLSEEVSATVRKRASDLLNAENCRLNLEDKKIPRSTTSKLPQSIKKNTRQKGTIQKQSTPVKSAKSLDFNTEAAVSKLCFQKTHSQSDAGSSSLDSSCRSNTAVEEKSISSGRKTPTDYIVEEIMGEAEIISPVKSGAEAFLSHDMISRTPELEEEDLEVQFRKPVTETSLRSRKTDSDLSKGSKSSSERDTPRSQKSSGSQQLSMNGLSPGGQQVESPRSSTKGRQWSWGSQEFRENKDIISDSPRSNGRSPRSTRSNGSSHGSAADIATSDVLKPDGILSHPSWPEKPKIDSQAKDVNGDIEDRLRSNGIANQSGHSNSLRNSSLNSDMASSSRQEWDESQDSIHTPASHVDKKKPTICAEESSNSSFVSQQKSLTSPLTEEIRRMYQEVISSTSPQLFRQTSQKDASYTSISLGDEEFTPNGEKLFTQQVELEELVIGEDVRRKSAEYFPEKGFLPMHVKRPHSQPADSDKNGALVVEANIRRYADKEKTQEELEWEMGERLEDIEMPNVDLNDSLDDFFHTLTPEHRRTPFDMDTRGQIRDVKIHPGDSLSSGEPLTFPQESPDDFNPVIMAPYSEGMYNIPLPEGVTAETPQEVRQYIEELGFSPTFPFKSVKAETAKLRQEFEELLNTSRELIRQTKVDFSGGEEDLETEDLLRSSKCSSFDTSAGKNRNILKNPVSQTVRNNSDGKKVPKVKSDSSLLLRNISTSSKVPGKTKMSDDSQDSMAAGEPAKPSKGLGGDENVFDNDDEADLLASLNDSFVPLKQGFHLEGGTPKMKVKSDASRMELDGSTDLDEIRLKFQKLQEATSRVRQDLNL</sequence>
<feature type="compositionally biased region" description="Basic and acidic residues" evidence="2">
    <location>
        <begin position="753"/>
        <end position="775"/>
    </location>
</feature>
<feature type="compositionally biased region" description="Polar residues" evidence="2">
    <location>
        <begin position="712"/>
        <end position="731"/>
    </location>
</feature>
<feature type="compositionally biased region" description="Basic and acidic residues" evidence="2">
    <location>
        <begin position="641"/>
        <end position="661"/>
    </location>
</feature>
<feature type="compositionally biased region" description="Polar residues" evidence="2">
    <location>
        <begin position="662"/>
        <end position="699"/>
    </location>
</feature>
<comment type="caution">
    <text evidence="4">The sequence shown here is derived from an EMBL/GenBank/DDBJ whole genome shotgun (WGS) entry which is preliminary data.</text>
</comment>
<feature type="region of interest" description="Disordered" evidence="2">
    <location>
        <begin position="619"/>
        <end position="845"/>
    </location>
</feature>
<feature type="coiled-coil region" evidence="1">
    <location>
        <begin position="1081"/>
        <end position="1108"/>
    </location>
</feature>
<feature type="domain" description="HAUS augmin-like complex subunit 6 N-terminal" evidence="3">
    <location>
        <begin position="15"/>
        <end position="268"/>
    </location>
</feature>
<keyword evidence="1" id="KW-0175">Coiled coil</keyword>
<dbReference type="Pfam" id="PF14661">
    <property type="entry name" value="HAUS6_N"/>
    <property type="match status" value="1"/>
</dbReference>
<dbReference type="Proteomes" id="UP001634394">
    <property type="component" value="Unassembled WGS sequence"/>
</dbReference>
<keyword evidence="5" id="KW-1185">Reference proteome</keyword>
<feature type="compositionally biased region" description="Low complexity" evidence="2">
    <location>
        <begin position="786"/>
        <end position="802"/>
    </location>
</feature>
<feature type="compositionally biased region" description="Low complexity" evidence="2">
    <location>
        <begin position="832"/>
        <end position="843"/>
    </location>
</feature>
<feature type="region of interest" description="Disordered" evidence="2">
    <location>
        <begin position="552"/>
        <end position="581"/>
    </location>
</feature>
<evidence type="ECO:0000313" key="4">
    <source>
        <dbReference type="EMBL" id="KAL3866084.1"/>
    </source>
</evidence>
<dbReference type="InterPro" id="IPR026797">
    <property type="entry name" value="HAUS_6"/>
</dbReference>
<gene>
    <name evidence="4" type="ORF">ACJMK2_043422</name>
</gene>
<protein>
    <recommendedName>
        <fullName evidence="3">HAUS augmin-like complex subunit 6 N-terminal domain-containing protein</fullName>
    </recommendedName>
</protein>
<feature type="region of interest" description="Disordered" evidence="2">
    <location>
        <begin position="496"/>
        <end position="532"/>
    </location>
</feature>
<evidence type="ECO:0000259" key="3">
    <source>
        <dbReference type="Pfam" id="PF14661"/>
    </source>
</evidence>